<sequence>MSLSKEFFLKVRAKAGLAVFTLRKIALYYSEYIEDGGSDADVERFVAFIEENRDDILANVNRYTILDQFIV</sequence>
<keyword evidence="2" id="KW-1185">Reference proteome</keyword>
<organism evidence="1 2">
    <name type="scientific">Nodularia phage vB_NpeS-2AV2</name>
    <dbReference type="NCBI Taxonomy" id="1777122"/>
    <lineage>
        <taxon>Viruses</taxon>
        <taxon>Duplodnaviria</taxon>
        <taxon>Heunggongvirae</taxon>
        <taxon>Uroviricota</taxon>
        <taxon>Caudoviricetes</taxon>
        <taxon>Ravarandavirus</taxon>
        <taxon>Ravarandavirus rv2AV2</taxon>
    </lineage>
</organism>
<dbReference type="EMBL" id="KU230356">
    <property type="protein sequence ID" value="ALY07521.1"/>
    <property type="molecule type" value="Genomic_DNA"/>
</dbReference>
<name>A0A1L2BWX2_9CAUD</name>
<reference evidence="2" key="1">
    <citation type="submission" date="2015-12" db="EMBL/GenBank/DDBJ databases">
        <authorList>
            <person name="Sencilo A."/>
            <person name="Bamford D.H."/>
            <person name="Roine E."/>
        </authorList>
    </citation>
    <scope>NUCLEOTIDE SEQUENCE [LARGE SCALE GENOMIC DNA]</scope>
</reference>
<evidence type="ECO:0000313" key="1">
    <source>
        <dbReference type="EMBL" id="ALY07521.1"/>
    </source>
</evidence>
<accession>A0A1L2BWX2</accession>
<dbReference type="Proteomes" id="UP000225722">
    <property type="component" value="Segment"/>
</dbReference>
<gene>
    <name evidence="1" type="ORF">2AV2_69</name>
</gene>
<protein>
    <submittedName>
        <fullName evidence="1">Uncharacterized protein</fullName>
    </submittedName>
</protein>
<evidence type="ECO:0000313" key="2">
    <source>
        <dbReference type="Proteomes" id="UP000225722"/>
    </source>
</evidence>
<proteinExistence type="predicted"/>